<dbReference type="CDD" id="cd04458">
    <property type="entry name" value="CSP_CDS"/>
    <property type="match status" value="1"/>
</dbReference>
<dbReference type="SUPFAM" id="SSF57756">
    <property type="entry name" value="Retrovirus zinc finger-like domains"/>
    <property type="match status" value="1"/>
</dbReference>
<dbReference type="SUPFAM" id="SSF50249">
    <property type="entry name" value="Nucleic acid-binding proteins"/>
    <property type="match status" value="1"/>
</dbReference>
<dbReference type="SMART" id="SM00054">
    <property type="entry name" value="EFh"/>
    <property type="match status" value="2"/>
</dbReference>
<feature type="domain" description="EF-hand" evidence="5">
    <location>
        <begin position="497"/>
        <end position="532"/>
    </location>
</feature>
<dbReference type="GO" id="GO:0005634">
    <property type="term" value="C:nucleus"/>
    <property type="evidence" value="ECO:0007669"/>
    <property type="project" value="TreeGrafter"/>
</dbReference>
<dbReference type="FunFam" id="1.10.238.10:FF:000001">
    <property type="entry name" value="Calmodulin 1"/>
    <property type="match status" value="1"/>
</dbReference>
<feature type="compositionally biased region" description="Polar residues" evidence="4">
    <location>
        <begin position="537"/>
        <end position="556"/>
    </location>
</feature>
<proteinExistence type="inferred from homology"/>
<dbReference type="GO" id="GO:0008168">
    <property type="term" value="F:methyltransferase activity"/>
    <property type="evidence" value="ECO:0007669"/>
    <property type="project" value="UniProtKB-KW"/>
</dbReference>
<dbReference type="AlphaFoldDB" id="W6NP69"/>
<dbReference type="SUPFAM" id="SSF47473">
    <property type="entry name" value="EF-hand"/>
    <property type="match status" value="1"/>
</dbReference>
<dbReference type="SMART" id="SM00357">
    <property type="entry name" value="CSP"/>
    <property type="match status" value="1"/>
</dbReference>
<name>W6NP69_HAECO</name>
<dbReference type="PROSITE" id="PS51857">
    <property type="entry name" value="CSD_2"/>
    <property type="match status" value="1"/>
</dbReference>
<dbReference type="GO" id="GO:0005737">
    <property type="term" value="C:cytoplasm"/>
    <property type="evidence" value="ECO:0007669"/>
    <property type="project" value="UniProtKB-SubCell"/>
</dbReference>
<feature type="domain" description="CSD" evidence="6">
    <location>
        <begin position="584"/>
        <end position="654"/>
    </location>
</feature>
<sequence>MSVAASRNRVLGLYKDILKLGKHWEAKDAQRTLIERKDILEEATRTFRENKEVTDPKQIAELILEGEKRLLIMSTSPTNNSRKLIGSREADRTSGIDASDFTPEAVTFTRYYFTGTKIPIELLNNIVKLFLSDNQFYEKFVKSVLCNELLERYPIRKSYRRNLLKLLITELERLSMDVSDELYTIYASCMVDTMEWCYRIFLTSDLAELLVVIRESTQQLCHGTTGLSLWQASCDLANFLCQFENLLCTKVLELGAGCGLTGIAIARTFHNCNVTLSDYDSKVLKQLEFNVQENLDETCSSIEVLNIDWTSFDITQLNSEPDVVIAADVVYDSLILPALCGVLKSCLQTSRKSRAYVASTLRDPLTLATFRKNIDIHGLRIKDEAAFAMCNEERPHLLKLSDLKLVMRALGFDPRNAQIDQMTMRFREMQRTKVGGHQEVDHMDVDEFLEILKEDNGEKDETADEMRSAFKLFDKEGKGWITAENLRQVAKELGEDLSEEDLEEMIKEASKDAEGRVAEADFFAIMKRTCLQSVAPPSSSIMTASETNGDADQSHNQSDKASDHQERDTKPDESSNKNGDKPERKTGTCKWFNVLKGFGFIVLDDTKEDVFVHQSELKMDGFRSLEEGERVGFYVRTRNNVQRAGALEAWEVGPEDESKTLIGSSIRPLGSKKDRLIRCYKCGRFGNHMAQRCKKVNADEKVCYGCGATDHLFTACPKVTHRTKTGKEQQCEAHEAEQTAQ</sequence>
<feature type="compositionally biased region" description="Basic and acidic residues" evidence="4">
    <location>
        <begin position="557"/>
        <end position="584"/>
    </location>
</feature>
<dbReference type="GO" id="GO:0005509">
    <property type="term" value="F:calcium ion binding"/>
    <property type="evidence" value="ECO:0007669"/>
    <property type="project" value="InterPro"/>
</dbReference>
<dbReference type="InterPro" id="IPR011992">
    <property type="entry name" value="EF-hand-dom_pair"/>
</dbReference>
<dbReference type="Pfam" id="PF13499">
    <property type="entry name" value="EF-hand_7"/>
    <property type="match status" value="1"/>
</dbReference>
<reference evidence="7" key="1">
    <citation type="submission" date="2013-03" db="EMBL/GenBank/DDBJ databases">
        <authorList>
            <person name="Aslett M."/>
        </authorList>
    </citation>
    <scope>NUCLEOTIDE SEQUENCE [LARGE SCALE GENOMIC DNA]</scope>
    <source>
        <strain evidence="7">ISE/inbred ISE</strain>
    </source>
</reference>
<evidence type="ECO:0000256" key="4">
    <source>
        <dbReference type="SAM" id="MobiDB-lite"/>
    </source>
</evidence>
<evidence type="ECO:0000259" key="5">
    <source>
        <dbReference type="PROSITE" id="PS50222"/>
    </source>
</evidence>
<dbReference type="Gene3D" id="4.10.60.10">
    <property type="entry name" value="Zinc finger, CCHC-type"/>
    <property type="match status" value="1"/>
</dbReference>
<evidence type="ECO:0000313" key="7">
    <source>
        <dbReference type="EMBL" id="CDL94082.1"/>
    </source>
</evidence>
<dbReference type="PROSITE" id="PS00352">
    <property type="entry name" value="CSD_1"/>
    <property type="match status" value="1"/>
</dbReference>
<feature type="domain" description="EF-hand" evidence="5">
    <location>
        <begin position="461"/>
        <end position="496"/>
    </location>
</feature>
<dbReference type="GO" id="GO:0003729">
    <property type="term" value="F:mRNA binding"/>
    <property type="evidence" value="ECO:0007669"/>
    <property type="project" value="TreeGrafter"/>
</dbReference>
<evidence type="ECO:0000256" key="1">
    <source>
        <dbReference type="ARBA" id="ARBA00004496"/>
    </source>
</evidence>
<comment type="similarity">
    <text evidence="2">Belongs to the lin-28 family.</text>
</comment>
<dbReference type="InterPro" id="IPR012340">
    <property type="entry name" value="NA-bd_OB-fold"/>
</dbReference>
<dbReference type="InterPro" id="IPR019844">
    <property type="entry name" value="CSD_CS"/>
</dbReference>
<dbReference type="InterPro" id="IPR001878">
    <property type="entry name" value="Znf_CCHC"/>
</dbReference>
<dbReference type="Pfam" id="PF00313">
    <property type="entry name" value="CSD"/>
    <property type="match status" value="1"/>
</dbReference>
<dbReference type="PRINTS" id="PR00050">
    <property type="entry name" value="COLDSHOCK"/>
</dbReference>
<dbReference type="SUPFAM" id="SSF53335">
    <property type="entry name" value="S-adenosyl-L-methionine-dependent methyltransferases"/>
    <property type="match status" value="1"/>
</dbReference>
<dbReference type="PANTHER" id="PTHR46109">
    <property type="entry name" value="PROTEIN LIN-28"/>
    <property type="match status" value="1"/>
</dbReference>
<dbReference type="CDD" id="cd00051">
    <property type="entry name" value="EFh"/>
    <property type="match status" value="1"/>
</dbReference>
<dbReference type="InterPro" id="IPR008011">
    <property type="entry name" value="Complex1_LYR_dom"/>
</dbReference>
<reference evidence="7" key="2">
    <citation type="submission" date="2013-05" db="EMBL/GenBank/DDBJ databases">
        <title>The genome and transcriptome of Haemonchus contortus: a key model parasite for drug and vaccine discovery.</title>
        <authorList>
            <person name="Laing R."/>
            <person name="Kikuchi T."/>
            <person name="Martinelli A."/>
            <person name="Tsai I.J."/>
            <person name="Beech R.N."/>
            <person name="Redman E."/>
            <person name="Holroyd N."/>
            <person name="Bartley D.J."/>
            <person name="Beasley H."/>
            <person name="Britton C."/>
            <person name="Curran D."/>
            <person name="Devaney E."/>
            <person name="Gilabert A."/>
            <person name="Jackson F."/>
            <person name="Hunt M."/>
            <person name="Johnston S."/>
            <person name="Kryukov I."/>
            <person name="Li K."/>
            <person name="Morrison A.A."/>
            <person name="Reid A.J."/>
            <person name="Sargison N."/>
            <person name="Saunders G."/>
            <person name="Wasmuth J.D."/>
            <person name="Wolstenholme A."/>
            <person name="Berriman M."/>
            <person name="Gilleard J.S."/>
            <person name="Cotton J.A."/>
        </authorList>
    </citation>
    <scope>NUCLEOTIDE SEQUENCE [LARGE SCALE GENOMIC DNA]</scope>
    <source>
        <strain evidence="7">ISE/inbred ISE</strain>
    </source>
</reference>
<gene>
    <name evidence="7" type="ORF">HCOI_00590800</name>
</gene>
<dbReference type="PANTHER" id="PTHR46109:SF1">
    <property type="entry name" value="PROTEIN LIN-28 HOMOLOG"/>
    <property type="match status" value="1"/>
</dbReference>
<evidence type="ECO:0000256" key="3">
    <source>
        <dbReference type="ARBA" id="ARBA00022490"/>
    </source>
</evidence>
<organism evidence="7">
    <name type="scientific">Haemonchus contortus</name>
    <name type="common">Barber pole worm</name>
    <dbReference type="NCBI Taxonomy" id="6289"/>
    <lineage>
        <taxon>Eukaryota</taxon>
        <taxon>Metazoa</taxon>
        <taxon>Ecdysozoa</taxon>
        <taxon>Nematoda</taxon>
        <taxon>Chromadorea</taxon>
        <taxon>Rhabditida</taxon>
        <taxon>Rhabditina</taxon>
        <taxon>Rhabditomorpha</taxon>
        <taxon>Strongyloidea</taxon>
        <taxon>Trichostrongylidae</taxon>
        <taxon>Haemonchus</taxon>
    </lineage>
</organism>
<comment type="subcellular location">
    <subcellularLocation>
        <location evidence="1">Cytoplasm</location>
    </subcellularLocation>
</comment>
<dbReference type="Gene3D" id="3.40.50.150">
    <property type="entry name" value="Vaccinia Virus protein VP39"/>
    <property type="match status" value="1"/>
</dbReference>
<evidence type="ECO:0000259" key="6">
    <source>
        <dbReference type="PROSITE" id="PS51857"/>
    </source>
</evidence>
<dbReference type="InterPro" id="IPR029063">
    <property type="entry name" value="SAM-dependent_MTases_sf"/>
</dbReference>
<dbReference type="GO" id="GO:0031054">
    <property type="term" value="P:pre-miRNA processing"/>
    <property type="evidence" value="ECO:0007669"/>
    <property type="project" value="TreeGrafter"/>
</dbReference>
<dbReference type="SMART" id="SM00343">
    <property type="entry name" value="ZnF_C2HC"/>
    <property type="match status" value="2"/>
</dbReference>
<accession>W6NP69</accession>
<feature type="region of interest" description="Disordered" evidence="4">
    <location>
        <begin position="537"/>
        <end position="584"/>
    </location>
</feature>
<dbReference type="InterPro" id="IPR019410">
    <property type="entry name" value="Methyltransf_16"/>
</dbReference>
<dbReference type="EMBL" id="CAVP010054778">
    <property type="protein sequence ID" value="CDL94082.1"/>
    <property type="molecule type" value="Genomic_DNA"/>
</dbReference>
<dbReference type="GO" id="GO:0019899">
    <property type="term" value="F:enzyme binding"/>
    <property type="evidence" value="ECO:0007669"/>
    <property type="project" value="UniProtKB-ARBA"/>
</dbReference>
<evidence type="ECO:0000256" key="2">
    <source>
        <dbReference type="ARBA" id="ARBA00008840"/>
    </source>
</evidence>
<keyword evidence="7" id="KW-0808">Transferase</keyword>
<protein>
    <submittedName>
        <fullName evidence="7">Complex 1 LYR protein and Methyltransferase-16 and EF hand and Cold-shock protein and Zinc finger domain containing protein</fullName>
    </submittedName>
</protein>
<comment type="caution">
    <text evidence="7">The sequence shown here is derived from an EMBL/GenBank/DDBJ whole genome shotgun (WGS) entry which is preliminary data.</text>
</comment>
<dbReference type="InterPro" id="IPR045294">
    <property type="entry name" value="Complex1_LYR_LYRM1"/>
</dbReference>
<dbReference type="InterPro" id="IPR051373">
    <property type="entry name" value="Lin-28_RNA-binding"/>
</dbReference>
<dbReference type="CDD" id="cd20261">
    <property type="entry name" value="Complex1_LYR_LYRM1"/>
    <property type="match status" value="1"/>
</dbReference>
<dbReference type="InterPro" id="IPR011129">
    <property type="entry name" value="CSD"/>
</dbReference>
<dbReference type="Gene3D" id="1.10.238.10">
    <property type="entry name" value="EF-hand"/>
    <property type="match status" value="2"/>
</dbReference>
<keyword evidence="7" id="KW-0489">Methyltransferase</keyword>
<keyword evidence="3" id="KW-0963">Cytoplasm</keyword>
<dbReference type="InterPro" id="IPR036875">
    <property type="entry name" value="Znf_CCHC_sf"/>
</dbReference>
<dbReference type="GO" id="GO:0032259">
    <property type="term" value="P:methylation"/>
    <property type="evidence" value="ECO:0007669"/>
    <property type="project" value="UniProtKB-KW"/>
</dbReference>
<dbReference type="CDD" id="cd02440">
    <property type="entry name" value="AdoMet_MTases"/>
    <property type="match status" value="1"/>
</dbReference>
<dbReference type="PROSITE" id="PS50222">
    <property type="entry name" value="EF_HAND_2"/>
    <property type="match status" value="2"/>
</dbReference>
<dbReference type="GO" id="GO:0008270">
    <property type="term" value="F:zinc ion binding"/>
    <property type="evidence" value="ECO:0007669"/>
    <property type="project" value="InterPro"/>
</dbReference>
<dbReference type="Pfam" id="PF10294">
    <property type="entry name" value="Methyltransf_16"/>
    <property type="match status" value="1"/>
</dbReference>
<dbReference type="InterPro" id="IPR002048">
    <property type="entry name" value="EF_hand_dom"/>
</dbReference>
<dbReference type="Gene3D" id="2.40.50.140">
    <property type="entry name" value="Nucleic acid-binding proteins"/>
    <property type="match status" value="1"/>
</dbReference>
<dbReference type="Pfam" id="PF05347">
    <property type="entry name" value="Complex1_LYR"/>
    <property type="match status" value="1"/>
</dbReference>
<dbReference type="InterPro" id="IPR002059">
    <property type="entry name" value="CSP_DNA-bd"/>
</dbReference>